<dbReference type="PROSITE" id="PS51257">
    <property type="entry name" value="PROKAR_LIPOPROTEIN"/>
    <property type="match status" value="1"/>
</dbReference>
<dbReference type="RefSeq" id="WP_188418153.1">
    <property type="nucleotide sequence ID" value="NZ_BMDO01000010.1"/>
</dbReference>
<gene>
    <name evidence="2" type="ORF">GCM10011425_32510</name>
</gene>
<evidence type="ECO:0008006" key="4">
    <source>
        <dbReference type="Google" id="ProtNLM"/>
    </source>
</evidence>
<dbReference type="Proteomes" id="UP000662074">
    <property type="component" value="Unassembled WGS sequence"/>
</dbReference>
<sequence length="67" mass="6682">MKNAFKIGFFALAISVSMVACKGSGSGSTADSAADTTVAVDTAAKMDTTMAPATADTTVAVDTTKKM</sequence>
<feature type="chain" id="PRO_5037126849" description="Entericidin" evidence="1">
    <location>
        <begin position="23"/>
        <end position="67"/>
    </location>
</feature>
<keyword evidence="1" id="KW-0732">Signal</keyword>
<feature type="signal peptide" evidence="1">
    <location>
        <begin position="1"/>
        <end position="22"/>
    </location>
</feature>
<evidence type="ECO:0000313" key="2">
    <source>
        <dbReference type="EMBL" id="GGI52039.1"/>
    </source>
</evidence>
<evidence type="ECO:0000313" key="3">
    <source>
        <dbReference type="Proteomes" id="UP000662074"/>
    </source>
</evidence>
<organism evidence="2 3">
    <name type="scientific">Mucilaginibacter galii</name>
    <dbReference type="NCBI Taxonomy" id="2005073"/>
    <lineage>
        <taxon>Bacteria</taxon>
        <taxon>Pseudomonadati</taxon>
        <taxon>Bacteroidota</taxon>
        <taxon>Sphingobacteriia</taxon>
        <taxon>Sphingobacteriales</taxon>
        <taxon>Sphingobacteriaceae</taxon>
        <taxon>Mucilaginibacter</taxon>
    </lineage>
</organism>
<keyword evidence="3" id="KW-1185">Reference proteome</keyword>
<comment type="caution">
    <text evidence="2">The sequence shown here is derived from an EMBL/GenBank/DDBJ whole genome shotgun (WGS) entry which is preliminary data.</text>
</comment>
<evidence type="ECO:0000256" key="1">
    <source>
        <dbReference type="SAM" id="SignalP"/>
    </source>
</evidence>
<protein>
    <recommendedName>
        <fullName evidence="4">Entericidin</fullName>
    </recommendedName>
</protein>
<proteinExistence type="predicted"/>
<reference evidence="2" key="1">
    <citation type="journal article" date="2014" name="Int. J. Syst. Evol. Microbiol.">
        <title>Complete genome sequence of Corynebacterium casei LMG S-19264T (=DSM 44701T), isolated from a smear-ripened cheese.</title>
        <authorList>
            <consortium name="US DOE Joint Genome Institute (JGI-PGF)"/>
            <person name="Walter F."/>
            <person name="Albersmeier A."/>
            <person name="Kalinowski J."/>
            <person name="Ruckert C."/>
        </authorList>
    </citation>
    <scope>NUCLEOTIDE SEQUENCE</scope>
    <source>
        <strain evidence="2">CCM 8711</strain>
    </source>
</reference>
<reference evidence="2" key="2">
    <citation type="submission" date="2020-09" db="EMBL/GenBank/DDBJ databases">
        <authorList>
            <person name="Sun Q."/>
            <person name="Sedlacek I."/>
        </authorList>
    </citation>
    <scope>NUCLEOTIDE SEQUENCE</scope>
    <source>
        <strain evidence="2">CCM 8711</strain>
    </source>
</reference>
<dbReference type="AlphaFoldDB" id="A0A917N310"/>
<name>A0A917N310_9SPHI</name>
<accession>A0A917N310</accession>
<dbReference type="EMBL" id="BMDO01000010">
    <property type="protein sequence ID" value="GGI52039.1"/>
    <property type="molecule type" value="Genomic_DNA"/>
</dbReference>